<dbReference type="Pfam" id="PF04392">
    <property type="entry name" value="ABC_sub_bind"/>
    <property type="match status" value="1"/>
</dbReference>
<evidence type="ECO:0000256" key="1">
    <source>
        <dbReference type="SAM" id="SignalP"/>
    </source>
</evidence>
<sequence>MKLDRLFGIAMLLFSLSATAAFTPEQPARVYMVLWRGCEEACQGFRQYLEDRELPVELILRDANRDKTRLPQFLAEARDLRPDLVVTWGTSVTKAIIGPIEAGSAETLLGDIPAMFMVVADPVSAGIVESYAHSGRPTVTGIRNRVPEEVQIRAIQDYMEARRIGVIYSPSELNSVLNAEQLKVLSGEMGFELVERTLALGDKGGPLDGQLPKLMRELAQEKVDVIYVGSSSYNLQQRDEFTRAAAVEGLPVASAYEVMVTDSGACWLWRTVTTTSVASPPTRRTRCFFRGSCRASWRSRH</sequence>
<dbReference type="InterPro" id="IPR007487">
    <property type="entry name" value="ABC_transpt-TYRBP-like"/>
</dbReference>
<organism evidence="2 3">
    <name type="scientific">Marinobacterium aestuariivivens</name>
    <dbReference type="NCBI Taxonomy" id="1698799"/>
    <lineage>
        <taxon>Bacteria</taxon>
        <taxon>Pseudomonadati</taxon>
        <taxon>Pseudomonadota</taxon>
        <taxon>Gammaproteobacteria</taxon>
        <taxon>Oceanospirillales</taxon>
        <taxon>Oceanospirillaceae</taxon>
        <taxon>Marinobacterium</taxon>
    </lineage>
</organism>
<proteinExistence type="predicted"/>
<dbReference type="PANTHER" id="PTHR35271:SF1">
    <property type="entry name" value="ABC TRANSPORTER, SUBSTRATE-BINDING LIPOPROTEIN"/>
    <property type="match status" value="1"/>
</dbReference>
<name>A0ABW1ZZQ4_9GAMM</name>
<protein>
    <submittedName>
        <fullName evidence="2">ABC transporter substrate binding protein</fullName>
    </submittedName>
</protein>
<dbReference type="SUPFAM" id="SSF53822">
    <property type="entry name" value="Periplasmic binding protein-like I"/>
    <property type="match status" value="1"/>
</dbReference>
<evidence type="ECO:0000313" key="3">
    <source>
        <dbReference type="Proteomes" id="UP001596422"/>
    </source>
</evidence>
<dbReference type="EMBL" id="JBHSWE010000001">
    <property type="protein sequence ID" value="MFC6670693.1"/>
    <property type="molecule type" value="Genomic_DNA"/>
</dbReference>
<evidence type="ECO:0000313" key="2">
    <source>
        <dbReference type="EMBL" id="MFC6670693.1"/>
    </source>
</evidence>
<dbReference type="PANTHER" id="PTHR35271">
    <property type="entry name" value="ABC TRANSPORTER, SUBSTRATE-BINDING LIPOPROTEIN-RELATED"/>
    <property type="match status" value="1"/>
</dbReference>
<dbReference type="Gene3D" id="3.40.50.2300">
    <property type="match status" value="1"/>
</dbReference>
<comment type="caution">
    <text evidence="2">The sequence shown here is derived from an EMBL/GenBank/DDBJ whole genome shotgun (WGS) entry which is preliminary data.</text>
</comment>
<feature type="signal peptide" evidence="1">
    <location>
        <begin position="1"/>
        <end position="20"/>
    </location>
</feature>
<dbReference type="InterPro" id="IPR028082">
    <property type="entry name" value="Peripla_BP_I"/>
</dbReference>
<gene>
    <name evidence="2" type="ORF">ACFQDL_11840</name>
</gene>
<reference evidence="3" key="1">
    <citation type="journal article" date="2019" name="Int. J. Syst. Evol. Microbiol.">
        <title>The Global Catalogue of Microorganisms (GCM) 10K type strain sequencing project: providing services to taxonomists for standard genome sequencing and annotation.</title>
        <authorList>
            <consortium name="The Broad Institute Genomics Platform"/>
            <consortium name="The Broad Institute Genome Sequencing Center for Infectious Disease"/>
            <person name="Wu L."/>
            <person name="Ma J."/>
        </authorList>
    </citation>
    <scope>NUCLEOTIDE SEQUENCE [LARGE SCALE GENOMIC DNA]</scope>
    <source>
        <strain evidence="3">NBRC 111756</strain>
    </source>
</reference>
<keyword evidence="3" id="KW-1185">Reference proteome</keyword>
<dbReference type="RefSeq" id="WP_379909195.1">
    <property type="nucleotide sequence ID" value="NZ_JBHSWE010000001.1"/>
</dbReference>
<dbReference type="Proteomes" id="UP001596422">
    <property type="component" value="Unassembled WGS sequence"/>
</dbReference>
<accession>A0ABW1ZZQ4</accession>
<keyword evidence="1" id="KW-0732">Signal</keyword>
<feature type="chain" id="PRO_5047461766" evidence="1">
    <location>
        <begin position="21"/>
        <end position="301"/>
    </location>
</feature>